<evidence type="ECO:0000256" key="1">
    <source>
        <dbReference type="ARBA" id="ARBA00004651"/>
    </source>
</evidence>
<evidence type="ECO:0000313" key="9">
    <source>
        <dbReference type="EMBL" id="CUN09146.1"/>
    </source>
</evidence>
<gene>
    <name evidence="9" type="primary">cap8A</name>
    <name evidence="9" type="ORF">ERS852578_02126</name>
</gene>
<evidence type="ECO:0000256" key="4">
    <source>
        <dbReference type="ARBA" id="ARBA00022692"/>
    </source>
</evidence>
<proteinExistence type="inferred from homology"/>
<evidence type="ECO:0000256" key="6">
    <source>
        <dbReference type="ARBA" id="ARBA00023136"/>
    </source>
</evidence>
<evidence type="ECO:0000259" key="8">
    <source>
        <dbReference type="Pfam" id="PF02706"/>
    </source>
</evidence>
<feature type="transmembrane region" description="Helical" evidence="7">
    <location>
        <begin position="207"/>
        <end position="229"/>
    </location>
</feature>
<sequence length="274" mass="30614">MSLINNRNEESTPEFEVISGGKEDVRSSFADRTEQEAEIDLIDLAWALLDKIHYIVLCFLIGAVIMNAYSYFLVRPTYKSTAKMYVVSASKNSVVDLDALNIGTSLTADYEQLMLSYPVLEQVINKLNLDMDSDTLAKMITLENPTDTRILNINVVSTDPKSARDIANTLMEVSVDYLPKTMSTNAPNVAQKAKLADHKDGPSYKKYTMIGALAGAFLYCMYLVVKYLMDDTIHTADDMEKYFDIVPLAVIPDVSELASEKQQKKGKLEKGFSK</sequence>
<dbReference type="OrthoDB" id="2360475at2"/>
<reference evidence="9 10" key="1">
    <citation type="submission" date="2015-09" db="EMBL/GenBank/DDBJ databases">
        <authorList>
            <consortium name="Pathogen Informatics"/>
        </authorList>
    </citation>
    <scope>NUCLEOTIDE SEQUENCE [LARGE SCALE GENOMIC DNA]</scope>
    <source>
        <strain evidence="9 10">2789STDY5834966</strain>
    </source>
</reference>
<dbReference type="InterPro" id="IPR050445">
    <property type="entry name" value="Bact_polysacc_biosynth/exp"/>
</dbReference>
<dbReference type="InterPro" id="IPR003856">
    <property type="entry name" value="LPS_length_determ_N"/>
</dbReference>
<dbReference type="PANTHER" id="PTHR32309:SF13">
    <property type="entry name" value="FERRIC ENTEROBACTIN TRANSPORT PROTEIN FEPE"/>
    <property type="match status" value="1"/>
</dbReference>
<evidence type="ECO:0000313" key="10">
    <source>
        <dbReference type="Proteomes" id="UP000095390"/>
    </source>
</evidence>
<evidence type="ECO:0000256" key="2">
    <source>
        <dbReference type="ARBA" id="ARBA00006683"/>
    </source>
</evidence>
<keyword evidence="3" id="KW-1003">Cell membrane</keyword>
<dbReference type="PANTHER" id="PTHR32309">
    <property type="entry name" value="TYROSINE-PROTEIN KINASE"/>
    <property type="match status" value="1"/>
</dbReference>
<feature type="domain" description="Polysaccharide chain length determinant N-terminal" evidence="8">
    <location>
        <begin position="38"/>
        <end position="127"/>
    </location>
</feature>
<protein>
    <submittedName>
        <fullName evidence="9">Capsular polysaccharide type 8 biosynthesis protein cap8A</fullName>
    </submittedName>
</protein>
<dbReference type="GO" id="GO:0004713">
    <property type="term" value="F:protein tyrosine kinase activity"/>
    <property type="evidence" value="ECO:0007669"/>
    <property type="project" value="TreeGrafter"/>
</dbReference>
<evidence type="ECO:0000256" key="5">
    <source>
        <dbReference type="ARBA" id="ARBA00022989"/>
    </source>
</evidence>
<feature type="transmembrane region" description="Helical" evidence="7">
    <location>
        <begin position="52"/>
        <end position="74"/>
    </location>
</feature>
<keyword evidence="5 7" id="KW-1133">Transmembrane helix</keyword>
<accession>A0A173U472</accession>
<dbReference type="GO" id="GO:0005886">
    <property type="term" value="C:plasma membrane"/>
    <property type="evidence" value="ECO:0007669"/>
    <property type="project" value="UniProtKB-SubCell"/>
</dbReference>
<dbReference type="AlphaFoldDB" id="A0A173U472"/>
<dbReference type="Proteomes" id="UP000095390">
    <property type="component" value="Unassembled WGS sequence"/>
</dbReference>
<dbReference type="RefSeq" id="WP_055183070.1">
    <property type="nucleotide sequence ID" value="NZ_CYYC01000027.1"/>
</dbReference>
<comment type="similarity">
    <text evidence="2">Belongs to the CpsC/CapA family.</text>
</comment>
<organism evidence="9 10">
    <name type="scientific">Anaerobutyricum hallii</name>
    <dbReference type="NCBI Taxonomy" id="39488"/>
    <lineage>
        <taxon>Bacteria</taxon>
        <taxon>Bacillati</taxon>
        <taxon>Bacillota</taxon>
        <taxon>Clostridia</taxon>
        <taxon>Lachnospirales</taxon>
        <taxon>Lachnospiraceae</taxon>
        <taxon>Anaerobutyricum</taxon>
    </lineage>
</organism>
<keyword evidence="6 7" id="KW-0472">Membrane</keyword>
<evidence type="ECO:0000256" key="7">
    <source>
        <dbReference type="SAM" id="Phobius"/>
    </source>
</evidence>
<dbReference type="Pfam" id="PF02706">
    <property type="entry name" value="Wzz"/>
    <property type="match status" value="1"/>
</dbReference>
<evidence type="ECO:0000256" key="3">
    <source>
        <dbReference type="ARBA" id="ARBA00022475"/>
    </source>
</evidence>
<keyword evidence="4 7" id="KW-0812">Transmembrane</keyword>
<dbReference type="EMBL" id="CYYC01000027">
    <property type="protein sequence ID" value="CUN09146.1"/>
    <property type="molecule type" value="Genomic_DNA"/>
</dbReference>
<comment type="subcellular location">
    <subcellularLocation>
        <location evidence="1">Cell membrane</location>
        <topology evidence="1">Multi-pass membrane protein</topology>
    </subcellularLocation>
</comment>
<name>A0A173U472_9FIRM</name>